<name>A0AAD9DCR4_9STRA</name>
<protein>
    <recommendedName>
        <fullName evidence="1">LRAT domain-containing protein</fullName>
    </recommendedName>
</protein>
<reference evidence="2" key="1">
    <citation type="submission" date="2023-06" db="EMBL/GenBank/DDBJ databases">
        <title>Survivors Of The Sea: Transcriptome response of Skeletonema marinoi to long-term dormancy.</title>
        <authorList>
            <person name="Pinder M.I.M."/>
            <person name="Kourtchenko O."/>
            <person name="Robertson E.K."/>
            <person name="Larsson T."/>
            <person name="Maumus F."/>
            <person name="Osuna-Cruz C.M."/>
            <person name="Vancaester E."/>
            <person name="Stenow R."/>
            <person name="Vandepoele K."/>
            <person name="Ploug H."/>
            <person name="Bruchert V."/>
            <person name="Godhe A."/>
            <person name="Topel M."/>
        </authorList>
    </citation>
    <scope>NUCLEOTIDE SEQUENCE</scope>
    <source>
        <strain evidence="2">R05AC</strain>
    </source>
</reference>
<gene>
    <name evidence="2" type="ORF">QTG54_008205</name>
</gene>
<feature type="domain" description="LRAT" evidence="1">
    <location>
        <begin position="42"/>
        <end position="183"/>
    </location>
</feature>
<dbReference type="Pfam" id="PF04970">
    <property type="entry name" value="LRAT"/>
    <property type="match status" value="1"/>
</dbReference>
<evidence type="ECO:0000259" key="1">
    <source>
        <dbReference type="Pfam" id="PF04970"/>
    </source>
</evidence>
<dbReference type="EMBL" id="JATAAI010000014">
    <property type="protein sequence ID" value="KAK1740953.1"/>
    <property type="molecule type" value="Genomic_DNA"/>
</dbReference>
<comment type="caution">
    <text evidence="2">The sequence shown here is derived from an EMBL/GenBank/DDBJ whole genome shotgun (WGS) entry which is preliminary data.</text>
</comment>
<sequence length="268" mass="29836">MVVDGNNNATRDNDDFSSEDIDALYNLNYDTLSTTTTCPESFHPGDHVWMRCEAAGGVRYQHHGIVLYANNNADQKHQKQLLKIADFTAPDNGTFAIPDSIASGSVLNSHHRLPHWHGVRITTYDLLESEWHKEEYSGHNCADDDAIVLQRVKFLLSNPHLIPKYDLLESNCETVAVWCKTGTFRTFQVAGLVDGGKRNSATVAASSVLASSLLGPLALPAIACAALSYSALLMKENSNESMWRERTKILNDEFQRWQEGQEQVCVIL</sequence>
<dbReference type="PANTHER" id="PTHR46137:SF3">
    <property type="entry name" value="OS05G0310600 PROTEIN"/>
    <property type="match status" value="1"/>
</dbReference>
<organism evidence="2 3">
    <name type="scientific">Skeletonema marinoi</name>
    <dbReference type="NCBI Taxonomy" id="267567"/>
    <lineage>
        <taxon>Eukaryota</taxon>
        <taxon>Sar</taxon>
        <taxon>Stramenopiles</taxon>
        <taxon>Ochrophyta</taxon>
        <taxon>Bacillariophyta</taxon>
        <taxon>Coscinodiscophyceae</taxon>
        <taxon>Thalassiosirophycidae</taxon>
        <taxon>Thalassiosirales</taxon>
        <taxon>Skeletonemataceae</taxon>
        <taxon>Skeletonema</taxon>
        <taxon>Skeletonema marinoi-dohrnii complex</taxon>
    </lineage>
</organism>
<proteinExistence type="predicted"/>
<dbReference type="Gene3D" id="3.90.1720.10">
    <property type="entry name" value="endopeptidase domain like (from Nostoc punctiforme)"/>
    <property type="match status" value="1"/>
</dbReference>
<accession>A0AAD9DCR4</accession>
<dbReference type="PANTHER" id="PTHR46137">
    <property type="entry name" value="OS05G0310600 PROTEIN"/>
    <property type="match status" value="1"/>
</dbReference>
<evidence type="ECO:0000313" key="3">
    <source>
        <dbReference type="Proteomes" id="UP001224775"/>
    </source>
</evidence>
<dbReference type="InterPro" id="IPR007053">
    <property type="entry name" value="LRAT_dom"/>
</dbReference>
<keyword evidence="3" id="KW-1185">Reference proteome</keyword>
<dbReference type="AlphaFoldDB" id="A0AAD9DCR4"/>
<dbReference type="Proteomes" id="UP001224775">
    <property type="component" value="Unassembled WGS sequence"/>
</dbReference>
<evidence type="ECO:0000313" key="2">
    <source>
        <dbReference type="EMBL" id="KAK1740953.1"/>
    </source>
</evidence>